<evidence type="ECO:0000313" key="6">
    <source>
        <dbReference type="Proteomes" id="UP000288805"/>
    </source>
</evidence>
<comment type="similarity">
    <text evidence="1">Belongs to the NmrA-type oxidoreductase family. Isoflavone reductase subfamily.</text>
</comment>
<keyword evidence="3" id="KW-0560">Oxidoreductase</keyword>
<evidence type="ECO:0000313" key="5">
    <source>
        <dbReference type="EMBL" id="RVW48292.1"/>
    </source>
</evidence>
<feature type="domain" description="NmrA-like" evidence="4">
    <location>
        <begin position="174"/>
        <end position="385"/>
    </location>
</feature>
<dbReference type="AlphaFoldDB" id="A0A438EKT0"/>
<dbReference type="InterPro" id="IPR008030">
    <property type="entry name" value="NmrA-like"/>
</dbReference>
<comment type="caution">
    <text evidence="5">The sequence shown here is derived from an EMBL/GenBank/DDBJ whole genome shotgun (WGS) entry which is preliminary data.</text>
</comment>
<keyword evidence="2" id="KW-0521">NADP</keyword>
<dbReference type="PANTHER" id="PTHR43349:SF35">
    <property type="entry name" value="PHENYLCOUMARAN BENZYLIC ETHER REDUCTASE 1"/>
    <property type="match status" value="1"/>
</dbReference>
<dbReference type="GO" id="GO:0016491">
    <property type="term" value="F:oxidoreductase activity"/>
    <property type="evidence" value="ECO:0007669"/>
    <property type="project" value="UniProtKB-KW"/>
</dbReference>
<accession>A0A438EKT0</accession>
<gene>
    <name evidence="5" type="primary">VvCHDh000444</name>
    <name evidence="5" type="ORF">CK203_069654</name>
</gene>
<dbReference type="Pfam" id="PF05368">
    <property type="entry name" value="NmrA"/>
    <property type="match status" value="2"/>
</dbReference>
<dbReference type="Gene3D" id="3.90.25.10">
    <property type="entry name" value="UDP-galactose 4-epimerase, domain 1"/>
    <property type="match status" value="1"/>
</dbReference>
<protein>
    <submittedName>
        <fullName evidence="5">Isoflavone reductase-like P3</fullName>
    </submittedName>
</protein>
<dbReference type="Proteomes" id="UP000288805">
    <property type="component" value="Unassembled WGS sequence"/>
</dbReference>
<dbReference type="SUPFAM" id="SSF51735">
    <property type="entry name" value="NAD(P)-binding Rossmann-fold domains"/>
    <property type="match status" value="1"/>
</dbReference>
<organism evidence="5 6">
    <name type="scientific">Vitis vinifera</name>
    <name type="common">Grape</name>
    <dbReference type="NCBI Taxonomy" id="29760"/>
    <lineage>
        <taxon>Eukaryota</taxon>
        <taxon>Viridiplantae</taxon>
        <taxon>Streptophyta</taxon>
        <taxon>Embryophyta</taxon>
        <taxon>Tracheophyta</taxon>
        <taxon>Spermatophyta</taxon>
        <taxon>Magnoliopsida</taxon>
        <taxon>eudicotyledons</taxon>
        <taxon>Gunneridae</taxon>
        <taxon>Pentapetalae</taxon>
        <taxon>rosids</taxon>
        <taxon>Vitales</taxon>
        <taxon>Vitaceae</taxon>
        <taxon>Viteae</taxon>
        <taxon>Vitis</taxon>
    </lineage>
</organism>
<evidence type="ECO:0000256" key="2">
    <source>
        <dbReference type="ARBA" id="ARBA00022857"/>
    </source>
</evidence>
<evidence type="ECO:0000256" key="3">
    <source>
        <dbReference type="ARBA" id="ARBA00023002"/>
    </source>
</evidence>
<reference evidence="5 6" key="1">
    <citation type="journal article" date="2018" name="PLoS Genet.">
        <title>Population sequencing reveals clonal diversity and ancestral inbreeding in the grapevine cultivar Chardonnay.</title>
        <authorList>
            <person name="Roach M.J."/>
            <person name="Johnson D.L."/>
            <person name="Bohlmann J."/>
            <person name="van Vuuren H.J."/>
            <person name="Jones S.J."/>
            <person name="Pretorius I.S."/>
            <person name="Schmidt S.A."/>
            <person name="Borneman A.R."/>
        </authorList>
    </citation>
    <scope>NUCLEOTIDE SEQUENCE [LARGE SCALE GENOMIC DNA]</scope>
    <source>
        <strain evidence="6">cv. Chardonnay</strain>
        <tissue evidence="5">Leaf</tissue>
    </source>
</reference>
<name>A0A438EKT0_VITVI</name>
<feature type="domain" description="NmrA-like" evidence="4">
    <location>
        <begin position="3"/>
        <end position="85"/>
    </location>
</feature>
<dbReference type="InterPro" id="IPR036291">
    <property type="entry name" value="NAD(P)-bd_dom_sf"/>
</dbReference>
<dbReference type="InterPro" id="IPR050608">
    <property type="entry name" value="NmrA-type/Isoflavone_red_sf"/>
</dbReference>
<evidence type="ECO:0000256" key="1">
    <source>
        <dbReference type="ARBA" id="ARBA00005725"/>
    </source>
</evidence>
<dbReference type="EMBL" id="QGNW01001255">
    <property type="protein sequence ID" value="RVW48292.1"/>
    <property type="molecule type" value="Genomic_DNA"/>
</dbReference>
<dbReference type="Gene3D" id="3.40.50.720">
    <property type="entry name" value="NAD(P)-binding Rossmann-like Domain"/>
    <property type="match status" value="1"/>
</dbReference>
<dbReference type="PANTHER" id="PTHR43349">
    <property type="entry name" value="PINORESINOL REDUCTASE-RELATED"/>
    <property type="match status" value="1"/>
</dbReference>
<dbReference type="CDD" id="cd05259">
    <property type="entry name" value="PCBER_SDR_a"/>
    <property type="match status" value="1"/>
</dbReference>
<sequence length="390" mass="43475">MSEKSKILIIGGTGYIGKFIVAASARSGHPTFALVRESTVSNPSKSEIIESFKSSGVTLVYGDLHDHESLVKAIKQVDVVISTVGPRTVLGSSQDHCCHQRSWKCQVGKLMGRMKALVEIDEEDNDKSEASFKEGGDNEASIGVYCDGVLLRRYDWFFIYQVIWLLLKVHYFLQRFFPSEFGNDVDRIHAVGPAKTAFGIKAQIRRAIEAEGIPYTYVSSNFFAGFFLPRLSQLEATAAFFVSRLSQPGATGPPRDKIIIPGDGNPKAVFNKEDDIGTYTIKAVDDPRTLNKNLYVRPPQNTYSYNEIVSLWEKKIGKTLEKIYVPEEQVLKNIQEASAPLNAILSIDHSVFIKGDQTNFEIEPSFGVEASEIYPDVKYTTVDELLNQLV</sequence>
<dbReference type="InterPro" id="IPR045312">
    <property type="entry name" value="PCBER-like"/>
</dbReference>
<proteinExistence type="inferred from homology"/>
<evidence type="ECO:0000259" key="4">
    <source>
        <dbReference type="Pfam" id="PF05368"/>
    </source>
</evidence>